<evidence type="ECO:0000313" key="2">
    <source>
        <dbReference type="EMBL" id="MPR34438.1"/>
    </source>
</evidence>
<evidence type="ECO:0008006" key="4">
    <source>
        <dbReference type="Google" id="ProtNLM"/>
    </source>
</evidence>
<feature type="chain" id="PRO_5028821525" description="Secretion system C-terminal sorting domain-containing protein" evidence="1">
    <location>
        <begin position="26"/>
        <end position="139"/>
    </location>
</feature>
<dbReference type="Proteomes" id="UP000479293">
    <property type="component" value="Unassembled WGS sequence"/>
</dbReference>
<dbReference type="RefSeq" id="WP_152760658.1">
    <property type="nucleotide sequence ID" value="NZ_WHLY01000002.1"/>
</dbReference>
<keyword evidence="3" id="KW-1185">Reference proteome</keyword>
<name>A0A7C9BCZ2_9BACT</name>
<accession>A0A7C9BCZ2</accession>
<keyword evidence="1" id="KW-0732">Signal</keyword>
<evidence type="ECO:0000256" key="1">
    <source>
        <dbReference type="SAM" id="SignalP"/>
    </source>
</evidence>
<reference evidence="2 3" key="1">
    <citation type="submission" date="2019-10" db="EMBL/GenBank/DDBJ databases">
        <title>Draft Genome Sequence of Cytophagaceae sp. SJW1-29.</title>
        <authorList>
            <person name="Choi A."/>
        </authorList>
    </citation>
    <scope>NUCLEOTIDE SEQUENCE [LARGE SCALE GENOMIC DNA]</scope>
    <source>
        <strain evidence="2 3">SJW1-29</strain>
    </source>
</reference>
<evidence type="ECO:0000313" key="3">
    <source>
        <dbReference type="Proteomes" id="UP000479293"/>
    </source>
</evidence>
<feature type="signal peptide" evidence="1">
    <location>
        <begin position="1"/>
        <end position="25"/>
    </location>
</feature>
<comment type="caution">
    <text evidence="2">The sequence shown here is derived from an EMBL/GenBank/DDBJ whole genome shotgun (WGS) entry which is preliminary data.</text>
</comment>
<dbReference type="AlphaFoldDB" id="A0A7C9BCZ2"/>
<dbReference type="EMBL" id="WHLY01000002">
    <property type="protein sequence ID" value="MPR34438.1"/>
    <property type="molecule type" value="Genomic_DNA"/>
</dbReference>
<sequence length="139" mass="15508">MKTVKHILTATMFGLFLNLTGTAHAADSRTDSSTAQPEKASFQVAMYQVINSLKMNVRIEKKGAEKITVKIFDKQGIVLYTDILGKKQHKYARTLNLSELGDGEYSLVVSNGTEEVVKELRLSTKELYQMPERLLVAAN</sequence>
<gene>
    <name evidence="2" type="ORF">GBK04_14010</name>
</gene>
<organism evidence="2 3">
    <name type="scientific">Salmonirosea aquatica</name>
    <dbReference type="NCBI Taxonomy" id="2654236"/>
    <lineage>
        <taxon>Bacteria</taxon>
        <taxon>Pseudomonadati</taxon>
        <taxon>Bacteroidota</taxon>
        <taxon>Cytophagia</taxon>
        <taxon>Cytophagales</taxon>
        <taxon>Spirosomataceae</taxon>
        <taxon>Salmonirosea</taxon>
    </lineage>
</organism>
<proteinExistence type="predicted"/>
<protein>
    <recommendedName>
        <fullName evidence="4">Secretion system C-terminal sorting domain-containing protein</fullName>
    </recommendedName>
</protein>